<feature type="domain" description="EamA" evidence="2">
    <location>
        <begin position="42"/>
        <end position="171"/>
    </location>
</feature>
<keyword evidence="1" id="KW-0472">Membrane</keyword>
<protein>
    <recommendedName>
        <fullName evidence="2">EamA domain-containing protein</fullName>
    </recommendedName>
</protein>
<feature type="transmembrane region" description="Helical" evidence="1">
    <location>
        <begin position="179"/>
        <end position="200"/>
    </location>
</feature>
<sequence length="320" mass="33466">MTAPDRSDTAAAEAAATAGAPAAEAAASPAPGAGAGDSVGAGIVSIVLATLFFGVMDASIKWLSESYPVPQVTFFRALFGLVPFLPIILGTGGGALRLNRPVPVLLRSLLAPAAMLCIFGSFSLLPLAEATTIAFGAPILMAALGVPLLGERVGWRRWTAILVGFVGVLIAARPNGMTLSAGAALALGGMVLYSLLMVWGRLLTRTDSATGLSFYAMLTTTAIMACALPWFWVTPTWADLGIMAMMGMSGGVAVYFLTRAFQLAPVAVLSPFDYLNLPVATFTGWLIWRELPAEHVWWGAAVIIASGLFIVYRENRTGRA</sequence>
<evidence type="ECO:0000313" key="3">
    <source>
        <dbReference type="EMBL" id="EKV32492.1"/>
    </source>
</evidence>
<keyword evidence="1" id="KW-0812">Transmembrane</keyword>
<evidence type="ECO:0000259" key="2">
    <source>
        <dbReference type="Pfam" id="PF00892"/>
    </source>
</evidence>
<dbReference type="RefSeq" id="WP_009538980.1">
    <property type="nucleotide sequence ID" value="NZ_ANHY01000003.1"/>
</dbReference>
<dbReference type="InterPro" id="IPR037185">
    <property type="entry name" value="EmrE-like"/>
</dbReference>
<accession>K9H4J6</accession>
<feature type="transmembrane region" description="Helical" evidence="1">
    <location>
        <begin position="77"/>
        <end position="98"/>
    </location>
</feature>
<feature type="transmembrane region" description="Helical" evidence="1">
    <location>
        <begin position="132"/>
        <end position="149"/>
    </location>
</feature>
<feature type="transmembrane region" description="Helical" evidence="1">
    <location>
        <begin position="212"/>
        <end position="233"/>
    </location>
</feature>
<feature type="domain" description="EamA" evidence="2">
    <location>
        <begin position="182"/>
        <end position="311"/>
    </location>
</feature>
<name>K9H4J6_9PROT</name>
<feature type="transmembrane region" description="Helical" evidence="1">
    <location>
        <begin position="155"/>
        <end position="172"/>
    </location>
</feature>
<feature type="transmembrane region" description="Helical" evidence="1">
    <location>
        <begin position="104"/>
        <end position="125"/>
    </location>
</feature>
<gene>
    <name evidence="3" type="ORF">C882_2571</name>
</gene>
<dbReference type="eggNOG" id="COG0697">
    <property type="taxonomic scope" value="Bacteria"/>
</dbReference>
<dbReference type="SUPFAM" id="SSF103481">
    <property type="entry name" value="Multidrug resistance efflux transporter EmrE"/>
    <property type="match status" value="2"/>
</dbReference>
<dbReference type="EMBL" id="ANHY01000003">
    <property type="protein sequence ID" value="EKV32492.1"/>
    <property type="molecule type" value="Genomic_DNA"/>
</dbReference>
<feature type="transmembrane region" description="Helical" evidence="1">
    <location>
        <begin position="240"/>
        <end position="258"/>
    </location>
</feature>
<organism evidence="3 4">
    <name type="scientific">Caenispirillum salinarum AK4</name>
    <dbReference type="NCBI Taxonomy" id="1238182"/>
    <lineage>
        <taxon>Bacteria</taxon>
        <taxon>Pseudomonadati</taxon>
        <taxon>Pseudomonadota</taxon>
        <taxon>Alphaproteobacteria</taxon>
        <taxon>Rhodospirillales</taxon>
        <taxon>Novispirillaceae</taxon>
        <taxon>Caenispirillum</taxon>
    </lineage>
</organism>
<keyword evidence="4" id="KW-1185">Reference proteome</keyword>
<dbReference type="AlphaFoldDB" id="K9H4J6"/>
<dbReference type="Pfam" id="PF00892">
    <property type="entry name" value="EamA"/>
    <property type="match status" value="2"/>
</dbReference>
<evidence type="ECO:0000313" key="4">
    <source>
        <dbReference type="Proteomes" id="UP000009881"/>
    </source>
</evidence>
<dbReference type="InterPro" id="IPR000620">
    <property type="entry name" value="EamA_dom"/>
</dbReference>
<dbReference type="Proteomes" id="UP000009881">
    <property type="component" value="Unassembled WGS sequence"/>
</dbReference>
<dbReference type="PANTHER" id="PTHR22911">
    <property type="entry name" value="ACYL-MALONYL CONDENSING ENZYME-RELATED"/>
    <property type="match status" value="1"/>
</dbReference>
<dbReference type="PANTHER" id="PTHR22911:SF103">
    <property type="entry name" value="BLR2811 PROTEIN"/>
    <property type="match status" value="1"/>
</dbReference>
<proteinExistence type="predicted"/>
<reference evidence="3 4" key="1">
    <citation type="journal article" date="2013" name="Genome Announc.">
        <title>Draft Genome Sequence of an Alphaproteobacterium, Caenispirillum salinarum AK4(T), Isolated from a Solar Saltern.</title>
        <authorList>
            <person name="Khatri I."/>
            <person name="Singh A."/>
            <person name="Korpole S."/>
            <person name="Pinnaka A.K."/>
            <person name="Subramanian S."/>
        </authorList>
    </citation>
    <scope>NUCLEOTIDE SEQUENCE [LARGE SCALE GENOMIC DNA]</scope>
    <source>
        <strain evidence="3 4">AK4</strain>
    </source>
</reference>
<feature type="transmembrane region" description="Helical" evidence="1">
    <location>
        <begin position="38"/>
        <end position="56"/>
    </location>
</feature>
<keyword evidence="1" id="KW-1133">Transmembrane helix</keyword>
<dbReference type="OrthoDB" id="9812899at2"/>
<feature type="transmembrane region" description="Helical" evidence="1">
    <location>
        <begin position="295"/>
        <end position="312"/>
    </location>
</feature>
<dbReference type="GO" id="GO:0016020">
    <property type="term" value="C:membrane"/>
    <property type="evidence" value="ECO:0007669"/>
    <property type="project" value="InterPro"/>
</dbReference>
<evidence type="ECO:0000256" key="1">
    <source>
        <dbReference type="SAM" id="Phobius"/>
    </source>
</evidence>
<comment type="caution">
    <text evidence="3">The sequence shown here is derived from an EMBL/GenBank/DDBJ whole genome shotgun (WGS) entry which is preliminary data.</text>
</comment>